<reference evidence="7" key="1">
    <citation type="submission" date="2018-06" db="EMBL/GenBank/DDBJ databases">
        <title>Genome assembly of Danube salmon.</title>
        <authorList>
            <person name="Macqueen D.J."/>
            <person name="Gundappa M.K."/>
        </authorList>
    </citation>
    <scope>NUCLEOTIDE SEQUENCE [LARGE SCALE GENOMIC DNA]</scope>
</reference>
<evidence type="ECO:0000313" key="7">
    <source>
        <dbReference type="Proteomes" id="UP000314982"/>
    </source>
</evidence>
<comment type="similarity">
    <text evidence="1">Belongs to the TRAFAC class TrmE-Era-EngA-EngB-Septin-like GTPase superfamily. AIG1/Toc34/Toc159-like paraseptin GTPase family. IAN subfamily.</text>
</comment>
<protein>
    <recommendedName>
        <fullName evidence="5">AIG1-type G domain-containing protein</fullName>
    </recommendedName>
</protein>
<dbReference type="InterPro" id="IPR045058">
    <property type="entry name" value="GIMA/IAN/Toc"/>
</dbReference>
<evidence type="ECO:0000256" key="1">
    <source>
        <dbReference type="ARBA" id="ARBA00008535"/>
    </source>
</evidence>
<dbReference type="FunFam" id="3.40.50.300:FF:002274">
    <property type="entry name" value="Si:dkeyp-69e1.8"/>
    <property type="match status" value="1"/>
</dbReference>
<organism evidence="6 7">
    <name type="scientific">Hucho hucho</name>
    <name type="common">huchen</name>
    <dbReference type="NCBI Taxonomy" id="62062"/>
    <lineage>
        <taxon>Eukaryota</taxon>
        <taxon>Metazoa</taxon>
        <taxon>Chordata</taxon>
        <taxon>Craniata</taxon>
        <taxon>Vertebrata</taxon>
        <taxon>Euteleostomi</taxon>
        <taxon>Actinopterygii</taxon>
        <taxon>Neopterygii</taxon>
        <taxon>Teleostei</taxon>
        <taxon>Protacanthopterygii</taxon>
        <taxon>Salmoniformes</taxon>
        <taxon>Salmonidae</taxon>
        <taxon>Salmoninae</taxon>
        <taxon>Hucho</taxon>
    </lineage>
</organism>
<evidence type="ECO:0000256" key="2">
    <source>
        <dbReference type="ARBA" id="ARBA00022741"/>
    </source>
</evidence>
<evidence type="ECO:0000256" key="3">
    <source>
        <dbReference type="ARBA" id="ARBA00023134"/>
    </source>
</evidence>
<dbReference type="Pfam" id="PF04548">
    <property type="entry name" value="AIG1"/>
    <property type="match status" value="1"/>
</dbReference>
<dbReference type="PROSITE" id="PS51720">
    <property type="entry name" value="G_AIG1"/>
    <property type="match status" value="1"/>
</dbReference>
<keyword evidence="2" id="KW-0547">Nucleotide-binding</keyword>
<evidence type="ECO:0000256" key="4">
    <source>
        <dbReference type="SAM" id="MobiDB-lite"/>
    </source>
</evidence>
<dbReference type="Gene3D" id="3.40.50.300">
    <property type="entry name" value="P-loop containing nucleotide triphosphate hydrolases"/>
    <property type="match status" value="1"/>
</dbReference>
<keyword evidence="7" id="KW-1185">Reference proteome</keyword>
<dbReference type="GO" id="GO:0005525">
    <property type="term" value="F:GTP binding"/>
    <property type="evidence" value="ECO:0007669"/>
    <property type="project" value="UniProtKB-KW"/>
</dbReference>
<reference evidence="6" key="2">
    <citation type="submission" date="2025-08" db="UniProtKB">
        <authorList>
            <consortium name="Ensembl"/>
        </authorList>
    </citation>
    <scope>IDENTIFICATION</scope>
</reference>
<dbReference type="GeneTree" id="ENSGT01140000282522"/>
<dbReference type="Ensembl" id="ENSHHUT00000076265.1">
    <property type="protein sequence ID" value="ENSHHUP00000073836.1"/>
    <property type="gene ID" value="ENSHHUG00000043317.1"/>
</dbReference>
<feature type="region of interest" description="Disordered" evidence="4">
    <location>
        <begin position="16"/>
        <end position="37"/>
    </location>
</feature>
<dbReference type="AlphaFoldDB" id="A0A4W5Q9B2"/>
<feature type="region of interest" description="Disordered" evidence="4">
    <location>
        <begin position="246"/>
        <end position="276"/>
    </location>
</feature>
<evidence type="ECO:0000259" key="5">
    <source>
        <dbReference type="PROSITE" id="PS51720"/>
    </source>
</evidence>
<accession>A0A4W5Q9B2</accession>
<evidence type="ECO:0000313" key="6">
    <source>
        <dbReference type="Ensembl" id="ENSHHUP00000073836.1"/>
    </source>
</evidence>
<proteinExistence type="inferred from homology"/>
<dbReference type="STRING" id="62062.ENSHHUP00000073836"/>
<dbReference type="InterPro" id="IPR006703">
    <property type="entry name" value="G_AIG1"/>
</dbReference>
<dbReference type="PANTHER" id="PTHR10903:SF167">
    <property type="entry name" value="GTPASE IMAP FAMILY MEMBER 6-RELATED"/>
    <property type="match status" value="1"/>
</dbReference>
<feature type="domain" description="AIG1-type G" evidence="5">
    <location>
        <begin position="40"/>
        <end position="240"/>
    </location>
</feature>
<dbReference type="InterPro" id="IPR027417">
    <property type="entry name" value="P-loop_NTPase"/>
</dbReference>
<dbReference type="SUPFAM" id="SSF52540">
    <property type="entry name" value="P-loop containing nucleoside triphosphate hydrolases"/>
    <property type="match status" value="1"/>
</dbReference>
<feature type="region of interest" description="Disordered" evidence="4">
    <location>
        <begin position="65"/>
        <end position="85"/>
    </location>
</feature>
<keyword evidence="3" id="KW-0342">GTP-binding</keyword>
<reference evidence="6" key="3">
    <citation type="submission" date="2025-09" db="UniProtKB">
        <authorList>
            <consortium name="Ensembl"/>
        </authorList>
    </citation>
    <scope>IDENTIFICATION</scope>
</reference>
<name>A0A4W5Q9B2_9TELE</name>
<dbReference type="PANTHER" id="PTHR10903">
    <property type="entry name" value="GTPASE, IMAP FAMILY MEMBER-RELATED"/>
    <property type="match status" value="1"/>
</dbReference>
<dbReference type="Proteomes" id="UP000314982">
    <property type="component" value="Unassembled WGS sequence"/>
</dbReference>
<sequence length="344" mass="39683">MDIIRLEEKCRLLRRKNNMVPPPTMGGESSSTDSPVSPSVSELRLVLLGRTEAGRSAAGNTILGREEFGTQASASAEPQRSRRREGDACGRRLLLVNTPDWFSPGLSLEEIRPDVGLCVQLSAPGPHAFLMVIPVEPLKGEERGMLERMGEMFGEGYWGHTVILFTHADSRKEQSIEKYLLAGSQELRQLVEKCGNRYHVLNIKDWAHDTQVLELLDQVEKMVSGNIESFYSSQIFEESEAQVREMQGKIQREREERKQREERETRERHGKEMQDSLKKMEGVIQEYDRDIKTLGEQTTELEIQVKKERDEDNKRDLERELKRLSDQMEEVRRNQEKCIEKLKN</sequence>